<evidence type="ECO:0000313" key="2">
    <source>
        <dbReference type="EMBL" id="EJW90693.1"/>
    </source>
</evidence>
<keyword evidence="1" id="KW-0812">Transmembrane</keyword>
<keyword evidence="1" id="KW-0472">Membrane</keyword>
<proteinExistence type="predicted"/>
<dbReference type="EMBL" id="AMCI01008665">
    <property type="protein sequence ID" value="EJW90693.1"/>
    <property type="molecule type" value="Genomic_DNA"/>
</dbReference>
<gene>
    <name evidence="2" type="ORF">EVA_21200</name>
</gene>
<evidence type="ECO:0000256" key="1">
    <source>
        <dbReference type="SAM" id="Phobius"/>
    </source>
</evidence>
<feature type="transmembrane region" description="Helical" evidence="1">
    <location>
        <begin position="7"/>
        <end position="30"/>
    </location>
</feature>
<name>J9F8B1_9ZZZZ</name>
<dbReference type="AlphaFoldDB" id="J9F8B1"/>
<sequence>MNRLSRTFFMFLRSFSSVLTPVSNFFVVLLPKQQLV</sequence>
<organism evidence="2">
    <name type="scientific">gut metagenome</name>
    <dbReference type="NCBI Taxonomy" id="749906"/>
    <lineage>
        <taxon>unclassified sequences</taxon>
        <taxon>metagenomes</taxon>
        <taxon>organismal metagenomes</taxon>
    </lineage>
</organism>
<reference evidence="2" key="1">
    <citation type="journal article" date="2012" name="PLoS ONE">
        <title>Gene sets for utilization of primary and secondary nutrition supplies in the distal gut of endangered iberian lynx.</title>
        <authorList>
            <person name="Alcaide M."/>
            <person name="Messina E."/>
            <person name="Richter M."/>
            <person name="Bargiela R."/>
            <person name="Peplies J."/>
            <person name="Huws S.A."/>
            <person name="Newbold C.J."/>
            <person name="Golyshin P.N."/>
            <person name="Simon M.A."/>
            <person name="Lopez G."/>
            <person name="Yakimov M.M."/>
            <person name="Ferrer M."/>
        </authorList>
    </citation>
    <scope>NUCLEOTIDE SEQUENCE</scope>
</reference>
<keyword evidence="1" id="KW-1133">Transmembrane helix</keyword>
<comment type="caution">
    <text evidence="2">The sequence shown here is derived from an EMBL/GenBank/DDBJ whole genome shotgun (WGS) entry which is preliminary data.</text>
</comment>
<accession>J9F8B1</accession>
<protein>
    <submittedName>
        <fullName evidence="2">Uncharacterized protein</fullName>
    </submittedName>
</protein>